<evidence type="ECO:0000256" key="3">
    <source>
        <dbReference type="ARBA" id="ARBA00023163"/>
    </source>
</evidence>
<proteinExistence type="predicted"/>
<keyword evidence="6" id="KW-1185">Reference proteome</keyword>
<keyword evidence="2" id="KW-0238">DNA-binding</keyword>
<evidence type="ECO:0000259" key="4">
    <source>
        <dbReference type="PROSITE" id="PS50995"/>
    </source>
</evidence>
<dbReference type="PRINTS" id="PR00598">
    <property type="entry name" value="HTHMARR"/>
</dbReference>
<dbReference type="Pfam" id="PF12802">
    <property type="entry name" value="MarR_2"/>
    <property type="match status" value="1"/>
</dbReference>
<evidence type="ECO:0000313" key="6">
    <source>
        <dbReference type="Proteomes" id="UP000644548"/>
    </source>
</evidence>
<dbReference type="EMBL" id="BMQN01000003">
    <property type="protein sequence ID" value="GGR91710.1"/>
    <property type="molecule type" value="Genomic_DNA"/>
</dbReference>
<evidence type="ECO:0000313" key="5">
    <source>
        <dbReference type="EMBL" id="GGR91710.1"/>
    </source>
</evidence>
<comment type="caution">
    <text evidence="5">The sequence shown here is derived from an EMBL/GenBank/DDBJ whole genome shotgun (WGS) entry which is preliminary data.</text>
</comment>
<dbReference type="PANTHER" id="PTHR33164">
    <property type="entry name" value="TRANSCRIPTIONAL REGULATOR, MARR FAMILY"/>
    <property type="match status" value="1"/>
</dbReference>
<keyword evidence="3" id="KW-0804">Transcription</keyword>
<dbReference type="InterPro" id="IPR000835">
    <property type="entry name" value="HTH_MarR-typ"/>
</dbReference>
<dbReference type="PROSITE" id="PS01117">
    <property type="entry name" value="HTH_MARR_1"/>
    <property type="match status" value="1"/>
</dbReference>
<evidence type="ECO:0000256" key="2">
    <source>
        <dbReference type="ARBA" id="ARBA00023125"/>
    </source>
</evidence>
<keyword evidence="1" id="KW-0805">Transcription regulation</keyword>
<sequence length="172" mass="19445">MRDRFLTQLQTDWQAVRPDLNVEAMVQVLTLTRLGHHLQERLDSLLAEHSLNAAGWDLLLALYRSAPPEGLQPGQLIQVCAVRGPAISNRVTRLEERGLIQRTYSPEDRRTVRVHLTDLGRSTVEDLLPSFLLVEGQLLSPLDAEELSELTRLAGRLLSSLEAFDTMHEFTK</sequence>
<evidence type="ECO:0000256" key="1">
    <source>
        <dbReference type="ARBA" id="ARBA00023015"/>
    </source>
</evidence>
<dbReference type="PANTHER" id="PTHR33164:SF104">
    <property type="entry name" value="TRANSCRIPTIONAL REGULATORY PROTEIN"/>
    <property type="match status" value="1"/>
</dbReference>
<organism evidence="5 6">
    <name type="scientific">Deinococcus sedimenti</name>
    <dbReference type="NCBI Taxonomy" id="1867090"/>
    <lineage>
        <taxon>Bacteria</taxon>
        <taxon>Thermotogati</taxon>
        <taxon>Deinococcota</taxon>
        <taxon>Deinococci</taxon>
        <taxon>Deinococcales</taxon>
        <taxon>Deinococcaceae</taxon>
        <taxon>Deinococcus</taxon>
    </lineage>
</organism>
<name>A0ABQ2S608_9DEIO</name>
<protein>
    <submittedName>
        <fullName evidence="5">MarR family transcriptional regulator</fullName>
    </submittedName>
</protein>
<dbReference type="SUPFAM" id="SSF46785">
    <property type="entry name" value="Winged helix' DNA-binding domain"/>
    <property type="match status" value="1"/>
</dbReference>
<reference evidence="6" key="1">
    <citation type="journal article" date="2019" name="Int. J. Syst. Evol. Microbiol.">
        <title>The Global Catalogue of Microorganisms (GCM) 10K type strain sequencing project: providing services to taxonomists for standard genome sequencing and annotation.</title>
        <authorList>
            <consortium name="The Broad Institute Genomics Platform"/>
            <consortium name="The Broad Institute Genome Sequencing Center for Infectious Disease"/>
            <person name="Wu L."/>
            <person name="Ma J."/>
        </authorList>
    </citation>
    <scope>NUCLEOTIDE SEQUENCE [LARGE SCALE GENOMIC DNA]</scope>
    <source>
        <strain evidence="6">JCM 31405</strain>
    </source>
</reference>
<dbReference type="Gene3D" id="1.10.10.10">
    <property type="entry name" value="Winged helix-like DNA-binding domain superfamily/Winged helix DNA-binding domain"/>
    <property type="match status" value="1"/>
</dbReference>
<dbReference type="Proteomes" id="UP000644548">
    <property type="component" value="Unassembled WGS sequence"/>
</dbReference>
<gene>
    <name evidence="5" type="ORF">GCM10008960_18310</name>
</gene>
<dbReference type="InterPro" id="IPR036390">
    <property type="entry name" value="WH_DNA-bd_sf"/>
</dbReference>
<dbReference type="InterPro" id="IPR036388">
    <property type="entry name" value="WH-like_DNA-bd_sf"/>
</dbReference>
<dbReference type="PROSITE" id="PS50995">
    <property type="entry name" value="HTH_MARR_2"/>
    <property type="match status" value="1"/>
</dbReference>
<dbReference type="InterPro" id="IPR023187">
    <property type="entry name" value="Tscrpt_reg_MarR-type_CS"/>
</dbReference>
<dbReference type="SMART" id="SM00347">
    <property type="entry name" value="HTH_MARR"/>
    <property type="match status" value="1"/>
</dbReference>
<accession>A0ABQ2S608</accession>
<dbReference type="InterPro" id="IPR039422">
    <property type="entry name" value="MarR/SlyA-like"/>
</dbReference>
<feature type="domain" description="HTH marR-type" evidence="4">
    <location>
        <begin position="24"/>
        <end position="159"/>
    </location>
</feature>
<dbReference type="RefSeq" id="WP_189072872.1">
    <property type="nucleotide sequence ID" value="NZ_BMQN01000003.1"/>
</dbReference>